<keyword evidence="3" id="KW-1185">Reference proteome</keyword>
<evidence type="ECO:0000313" key="2">
    <source>
        <dbReference type="EMBL" id="MPC39949.1"/>
    </source>
</evidence>
<dbReference type="Proteomes" id="UP000324222">
    <property type="component" value="Unassembled WGS sequence"/>
</dbReference>
<reference evidence="2 3" key="1">
    <citation type="submission" date="2019-05" db="EMBL/GenBank/DDBJ databases">
        <title>Another draft genome of Portunus trituberculatus and its Hox gene families provides insights of decapod evolution.</title>
        <authorList>
            <person name="Jeong J.-H."/>
            <person name="Song I."/>
            <person name="Kim S."/>
            <person name="Choi T."/>
            <person name="Kim D."/>
            <person name="Ryu S."/>
            <person name="Kim W."/>
        </authorList>
    </citation>
    <scope>NUCLEOTIDE SEQUENCE [LARGE SCALE GENOMIC DNA]</scope>
    <source>
        <tissue evidence="2">Muscle</tissue>
    </source>
</reference>
<dbReference type="GO" id="GO:0003676">
    <property type="term" value="F:nucleic acid binding"/>
    <property type="evidence" value="ECO:0007669"/>
    <property type="project" value="InterPro"/>
</dbReference>
<feature type="domain" description="RNase H type-1" evidence="1">
    <location>
        <begin position="1"/>
        <end position="44"/>
    </location>
</feature>
<proteinExistence type="predicted"/>
<dbReference type="EMBL" id="VSRR010004529">
    <property type="protein sequence ID" value="MPC39949.1"/>
    <property type="molecule type" value="Genomic_DNA"/>
</dbReference>
<gene>
    <name evidence="2" type="ORF">E2C01_033502</name>
</gene>
<dbReference type="InterPro" id="IPR036397">
    <property type="entry name" value="RNaseH_sf"/>
</dbReference>
<organism evidence="2 3">
    <name type="scientific">Portunus trituberculatus</name>
    <name type="common">Swimming crab</name>
    <name type="synonym">Neptunus trituberculatus</name>
    <dbReference type="NCBI Taxonomy" id="210409"/>
    <lineage>
        <taxon>Eukaryota</taxon>
        <taxon>Metazoa</taxon>
        <taxon>Ecdysozoa</taxon>
        <taxon>Arthropoda</taxon>
        <taxon>Crustacea</taxon>
        <taxon>Multicrustacea</taxon>
        <taxon>Malacostraca</taxon>
        <taxon>Eumalacostraca</taxon>
        <taxon>Eucarida</taxon>
        <taxon>Decapoda</taxon>
        <taxon>Pleocyemata</taxon>
        <taxon>Brachyura</taxon>
        <taxon>Eubrachyura</taxon>
        <taxon>Portunoidea</taxon>
        <taxon>Portunidae</taxon>
        <taxon>Portuninae</taxon>
        <taxon>Portunus</taxon>
    </lineage>
</organism>
<evidence type="ECO:0000313" key="3">
    <source>
        <dbReference type="Proteomes" id="UP000324222"/>
    </source>
</evidence>
<dbReference type="InterPro" id="IPR002156">
    <property type="entry name" value="RNaseH_domain"/>
</dbReference>
<dbReference type="AlphaFoldDB" id="A0A5B7F3X1"/>
<dbReference type="GO" id="GO:0004523">
    <property type="term" value="F:RNA-DNA hybrid ribonuclease activity"/>
    <property type="evidence" value="ECO:0007669"/>
    <property type="project" value="InterPro"/>
</dbReference>
<accession>A0A5B7F3X1</accession>
<dbReference type="PROSITE" id="PS50879">
    <property type="entry name" value="RNASE_H_1"/>
    <property type="match status" value="1"/>
</dbReference>
<dbReference type="InterPro" id="IPR012337">
    <property type="entry name" value="RNaseH-like_sf"/>
</dbReference>
<dbReference type="Gene3D" id="3.30.420.10">
    <property type="entry name" value="Ribonuclease H-like superfamily/Ribonuclease H"/>
    <property type="match status" value="1"/>
</dbReference>
<evidence type="ECO:0000259" key="1">
    <source>
        <dbReference type="PROSITE" id="PS50879"/>
    </source>
</evidence>
<name>A0A5B7F3X1_PORTR</name>
<comment type="caution">
    <text evidence="2">The sequence shown here is derived from an EMBL/GenBank/DDBJ whole genome shotgun (WGS) entry which is preliminary data.</text>
</comment>
<sequence>MRIILGCPRTAQNIGAKIHFTWIASHVGIPLNEKADRLAQCALQDDTVDPGTEYTLGYVMSSITDFVHGSISDQLEL</sequence>
<protein>
    <recommendedName>
        <fullName evidence="1">RNase H type-1 domain-containing protein</fullName>
    </recommendedName>
</protein>
<dbReference type="SUPFAM" id="SSF53098">
    <property type="entry name" value="Ribonuclease H-like"/>
    <property type="match status" value="1"/>
</dbReference>